<dbReference type="InterPro" id="IPR036937">
    <property type="entry name" value="Adhesion_dom_fimbrial_sf"/>
</dbReference>
<evidence type="ECO:0000313" key="3">
    <source>
        <dbReference type="Proteomes" id="UP001056873"/>
    </source>
</evidence>
<reference evidence="2" key="1">
    <citation type="journal article" date="2022" name="BMC Genomics">
        <title>Genome sequence of the entomopathogenic Serratia entomophila isolate 626 and characterisation of the species specific itaconate degradation pathway.</title>
        <authorList>
            <person name="Vaughan A.L."/>
            <person name="Altermann E."/>
            <person name="Glare T.R."/>
            <person name="Hurst M.R.H."/>
        </authorList>
    </citation>
    <scope>NUCLEOTIDE SEQUENCE</scope>
    <source>
        <strain evidence="2">626</strain>
    </source>
</reference>
<dbReference type="Pfam" id="PF00419">
    <property type="entry name" value="Fimbrial"/>
    <property type="match status" value="1"/>
</dbReference>
<organism evidence="2 3">
    <name type="scientific">Serratia entomophila</name>
    <dbReference type="NCBI Taxonomy" id="42906"/>
    <lineage>
        <taxon>Bacteria</taxon>
        <taxon>Pseudomonadati</taxon>
        <taxon>Pseudomonadota</taxon>
        <taxon>Gammaproteobacteria</taxon>
        <taxon>Enterobacterales</taxon>
        <taxon>Yersiniaceae</taxon>
        <taxon>Serratia</taxon>
    </lineage>
</organism>
<sequence length="176" mass="18971">MTEAGSTMERAVMTLNDRLVRRGLAGLLAALPLLAQASNSVTVTVKVTVVEQPPCVINNDRVIEVDFGDIIAPRVDGNQYLQTVDYSLECKGQMTNAMRLAIQGNPTPFDNTALQTNVADFGIAIRADGQPLPLNNWMNFTYPNKPVLQAVPVKRAGVTLPGGDFSAGATLMVHYQ</sequence>
<dbReference type="PRINTS" id="PR01613">
    <property type="entry name" value="FIMBRIALPAPF"/>
</dbReference>
<dbReference type="PANTHER" id="PTHR33420">
    <property type="entry name" value="FIMBRIAL SUBUNIT ELFA-RELATED"/>
    <property type="match status" value="1"/>
</dbReference>
<keyword evidence="3" id="KW-1185">Reference proteome</keyword>
<evidence type="ECO:0000259" key="1">
    <source>
        <dbReference type="Pfam" id="PF00419"/>
    </source>
</evidence>
<dbReference type="SUPFAM" id="SSF49401">
    <property type="entry name" value="Bacterial adhesins"/>
    <property type="match status" value="1"/>
</dbReference>
<accession>A0ABY5CUK2</accession>
<dbReference type="Proteomes" id="UP001056873">
    <property type="component" value="Chromosome"/>
</dbReference>
<feature type="domain" description="Fimbrial-type adhesion" evidence="1">
    <location>
        <begin position="45"/>
        <end position="176"/>
    </location>
</feature>
<dbReference type="InterPro" id="IPR050263">
    <property type="entry name" value="Bact_Fimbrial_Adh_Pro"/>
</dbReference>
<evidence type="ECO:0000313" key="2">
    <source>
        <dbReference type="EMBL" id="USV01503.1"/>
    </source>
</evidence>
<protein>
    <submittedName>
        <fullName evidence="2">Fimbrial protein</fullName>
    </submittedName>
</protein>
<dbReference type="PANTHER" id="PTHR33420:SF34">
    <property type="entry name" value="MINOR FIMBRIAL SUBUNIT"/>
    <property type="match status" value="1"/>
</dbReference>
<dbReference type="InterPro" id="IPR000259">
    <property type="entry name" value="Adhesion_dom_fimbrial"/>
</dbReference>
<dbReference type="EMBL" id="CP074347">
    <property type="protein sequence ID" value="USV01503.1"/>
    <property type="molecule type" value="Genomic_DNA"/>
</dbReference>
<dbReference type="InterPro" id="IPR005430">
    <property type="entry name" value="P_pili_tip_PapF"/>
</dbReference>
<dbReference type="Gene3D" id="2.60.40.1090">
    <property type="entry name" value="Fimbrial-type adhesion domain"/>
    <property type="match status" value="1"/>
</dbReference>
<proteinExistence type="predicted"/>
<name>A0ABY5CUK2_9GAMM</name>
<dbReference type="InterPro" id="IPR008966">
    <property type="entry name" value="Adhesion_dom_sf"/>
</dbReference>
<gene>
    <name evidence="2" type="ORF">KFQ06_02910</name>
</gene>